<reference evidence="1" key="1">
    <citation type="journal article" date="2020" name="J. Eukaryot. Microbiol.">
        <title>De novo Sequencing, Assembly and Annotation of the Transcriptome for the Free-Living Testate Amoeba Arcella intermedia.</title>
        <authorList>
            <person name="Ribeiro G.M."/>
            <person name="Porfirio-Sousa A.L."/>
            <person name="Maurer-Alcala X.X."/>
            <person name="Katz L.A."/>
            <person name="Lahr D.J.G."/>
        </authorList>
    </citation>
    <scope>NUCLEOTIDE SEQUENCE</scope>
</reference>
<proteinExistence type="predicted"/>
<dbReference type="AlphaFoldDB" id="A0A6B2LW49"/>
<sequence length="50" mass="5352">MLDVSNVVPQFTDEVEGGLICDGVDKNISMGVLDMLVLAIPKGLRGIKNH</sequence>
<accession>A0A6B2LW49</accession>
<name>A0A6B2LW49_9EUKA</name>
<dbReference type="EMBL" id="GIBP01012171">
    <property type="protein sequence ID" value="NDV41140.1"/>
    <property type="molecule type" value="Transcribed_RNA"/>
</dbReference>
<protein>
    <submittedName>
        <fullName evidence="1">Uncharacterized protein</fullName>
    </submittedName>
</protein>
<organism evidence="1">
    <name type="scientific">Arcella intermedia</name>
    <dbReference type="NCBI Taxonomy" id="1963864"/>
    <lineage>
        <taxon>Eukaryota</taxon>
        <taxon>Amoebozoa</taxon>
        <taxon>Tubulinea</taxon>
        <taxon>Elardia</taxon>
        <taxon>Arcellinida</taxon>
        <taxon>Sphaerothecina</taxon>
        <taxon>Arcellidae</taxon>
        <taxon>Arcella</taxon>
    </lineage>
</organism>
<evidence type="ECO:0000313" key="1">
    <source>
        <dbReference type="EMBL" id="NDV41140.1"/>
    </source>
</evidence>